<organism evidence="1 2">
    <name type="scientific">Aureispira anguillae</name>
    <dbReference type="NCBI Taxonomy" id="2864201"/>
    <lineage>
        <taxon>Bacteria</taxon>
        <taxon>Pseudomonadati</taxon>
        <taxon>Bacteroidota</taxon>
        <taxon>Saprospiria</taxon>
        <taxon>Saprospirales</taxon>
        <taxon>Saprospiraceae</taxon>
        <taxon>Aureispira</taxon>
    </lineage>
</organism>
<dbReference type="Gene3D" id="3.30.420.250">
    <property type="match status" value="1"/>
</dbReference>
<reference evidence="1" key="1">
    <citation type="submission" date="2022-09" db="EMBL/GenBank/DDBJ databases">
        <title>Aureispira anguillicida sp. nov., isolated from Leptocephalus of Japanese eel Anguilla japonica.</title>
        <authorList>
            <person name="Yuasa K."/>
            <person name="Mekata T."/>
            <person name="Ikunari K."/>
        </authorList>
    </citation>
    <scope>NUCLEOTIDE SEQUENCE</scope>
    <source>
        <strain evidence="1">EL160426</strain>
    </source>
</reference>
<proteinExistence type="predicted"/>
<gene>
    <name evidence="1" type="ORF">AsAng_0025730</name>
</gene>
<dbReference type="Proteomes" id="UP001060919">
    <property type="component" value="Chromosome"/>
</dbReference>
<dbReference type="Pfam" id="PF12864">
    <property type="entry name" value="DUF3822"/>
    <property type="match status" value="1"/>
</dbReference>
<name>A0A916DRI0_9BACT</name>
<evidence type="ECO:0000313" key="2">
    <source>
        <dbReference type="Proteomes" id="UP001060919"/>
    </source>
</evidence>
<dbReference type="Gene3D" id="3.30.420.260">
    <property type="match status" value="1"/>
</dbReference>
<dbReference type="InterPro" id="IPR024213">
    <property type="entry name" value="DUF3822"/>
</dbReference>
<sequence length="281" mass="32808">MVEILYNIFEEDFNKSLTHTYDLSVLMGIDRLSYLISNQQNQVVALRTYQLSDLPQQGPLKQLLIEDSIIREKFRSVKVGLFSPRFSLVPLSLFDEKEASIYLQQTVALKANDRVAFDQIESLKAANIYAFEEPYIQDIIEHFPAAQFFHVSTGLINNFIANFDSSNSKNIFLNIYDHYVMITVIEKSKLLFHNIFSFKASPDCLYYVLLVYKQLGLMPQKHPLYIVGELVAKSEIHKLLYKYIKTIHFVNRPNFYVFGNKTQVDFPQNFFFDLYSLKLCE</sequence>
<keyword evidence="2" id="KW-1185">Reference proteome</keyword>
<accession>A0A916DRI0</accession>
<dbReference type="RefSeq" id="WP_264792997.1">
    <property type="nucleotide sequence ID" value="NZ_AP026867.1"/>
</dbReference>
<dbReference type="EMBL" id="AP026867">
    <property type="protein sequence ID" value="BDS11859.1"/>
    <property type="molecule type" value="Genomic_DNA"/>
</dbReference>
<evidence type="ECO:0000313" key="1">
    <source>
        <dbReference type="EMBL" id="BDS11859.1"/>
    </source>
</evidence>
<dbReference type="AlphaFoldDB" id="A0A916DRI0"/>
<dbReference type="CDD" id="cd24013">
    <property type="entry name" value="ASKHA_ATPase_BT3980-like"/>
    <property type="match status" value="1"/>
</dbReference>
<dbReference type="KEGG" id="aup:AsAng_0025730"/>
<protein>
    <submittedName>
        <fullName evidence="1">DUF3822 family protein</fullName>
    </submittedName>
</protein>